<comment type="caution">
    <text evidence="3">The sequence shown here is derived from an EMBL/GenBank/DDBJ whole genome shotgun (WGS) entry which is preliminary data.</text>
</comment>
<keyword evidence="2" id="KW-0812">Transmembrane</keyword>
<dbReference type="EMBL" id="JATAAI010000002">
    <property type="protein sequence ID" value="KAK1747643.1"/>
    <property type="molecule type" value="Genomic_DNA"/>
</dbReference>
<evidence type="ECO:0000256" key="2">
    <source>
        <dbReference type="SAM" id="Phobius"/>
    </source>
</evidence>
<keyword evidence="2" id="KW-0472">Membrane</keyword>
<evidence type="ECO:0000313" key="4">
    <source>
        <dbReference type="Proteomes" id="UP001224775"/>
    </source>
</evidence>
<dbReference type="AlphaFoldDB" id="A0AAD9DJC9"/>
<name>A0AAD9DJC9_9STRA</name>
<reference evidence="3" key="1">
    <citation type="submission" date="2023-06" db="EMBL/GenBank/DDBJ databases">
        <title>Survivors Of The Sea: Transcriptome response of Skeletonema marinoi to long-term dormancy.</title>
        <authorList>
            <person name="Pinder M.I.M."/>
            <person name="Kourtchenko O."/>
            <person name="Robertson E.K."/>
            <person name="Larsson T."/>
            <person name="Maumus F."/>
            <person name="Osuna-Cruz C.M."/>
            <person name="Vancaester E."/>
            <person name="Stenow R."/>
            <person name="Vandepoele K."/>
            <person name="Ploug H."/>
            <person name="Bruchert V."/>
            <person name="Godhe A."/>
            <person name="Topel M."/>
        </authorList>
    </citation>
    <scope>NUCLEOTIDE SEQUENCE</scope>
    <source>
        <strain evidence="3">R05AC</strain>
    </source>
</reference>
<protein>
    <submittedName>
        <fullName evidence="3">Uncharacterized protein</fullName>
    </submittedName>
</protein>
<gene>
    <name evidence="3" type="ORF">QTG54_001606</name>
</gene>
<feature type="compositionally biased region" description="Acidic residues" evidence="1">
    <location>
        <begin position="30"/>
        <end position="42"/>
    </location>
</feature>
<dbReference type="Proteomes" id="UP001224775">
    <property type="component" value="Unassembled WGS sequence"/>
</dbReference>
<evidence type="ECO:0000256" key="1">
    <source>
        <dbReference type="SAM" id="MobiDB-lite"/>
    </source>
</evidence>
<organism evidence="3 4">
    <name type="scientific">Skeletonema marinoi</name>
    <dbReference type="NCBI Taxonomy" id="267567"/>
    <lineage>
        <taxon>Eukaryota</taxon>
        <taxon>Sar</taxon>
        <taxon>Stramenopiles</taxon>
        <taxon>Ochrophyta</taxon>
        <taxon>Bacillariophyta</taxon>
        <taxon>Coscinodiscophyceae</taxon>
        <taxon>Thalassiosirophycidae</taxon>
        <taxon>Thalassiosirales</taxon>
        <taxon>Skeletonemataceae</taxon>
        <taxon>Skeletonema</taxon>
        <taxon>Skeletonema marinoi-dohrnii complex</taxon>
    </lineage>
</organism>
<feature type="region of interest" description="Disordered" evidence="1">
    <location>
        <begin position="1"/>
        <end position="94"/>
    </location>
</feature>
<keyword evidence="2" id="KW-1133">Transmembrane helix</keyword>
<feature type="transmembrane region" description="Helical" evidence="2">
    <location>
        <begin position="254"/>
        <end position="277"/>
    </location>
</feature>
<evidence type="ECO:0000313" key="3">
    <source>
        <dbReference type="EMBL" id="KAK1747643.1"/>
    </source>
</evidence>
<feature type="transmembrane region" description="Helical" evidence="2">
    <location>
        <begin position="289"/>
        <end position="311"/>
    </location>
</feature>
<accession>A0AAD9DJC9</accession>
<feature type="compositionally biased region" description="Basic residues" evidence="1">
    <location>
        <begin position="9"/>
        <end position="18"/>
    </location>
</feature>
<keyword evidence="4" id="KW-1185">Reference proteome</keyword>
<sequence length="487" mass="54824">MPSTVGRRLMQKNMRKAAKAREKDNMSGGDEFEDDPATEADEGNYTYPDHLDDDDDEKEDQPTGRSIFGRGGRKITERASSFGDPGFNKSDTTLKALSDPQSELARFLLTKRGDDMKWKSMRSIENRAAIFGKDSSMVKGMRSNLVWFYSMSLEPLDVRKERIIMLAEAYAIFGALFLSGTWVLYEWGSSLGYGGCSLDDSFACHPGLDRAFEAIMTMAITSNLFMAMFASFLWLMSVLFSGTHQNWVFGCRHLLVICHTLLCCVLVLTIAGVGVGILTKLAPNWPELVIAMAFFLIIAVCGVYQSSVLIATQLPLEYYHFPLWFKWGILPFPMLTKKSRDKIRAGAHQRAKELKARAFKERTVLDPSVSLKDSFSPIGRLLRAAADNIGKKDHDISQYEARLEKDWYTKTEELKSMTVDILARYMPRRMADEVHRTLTLELDSPTLNEAGGLISVSIGRGEVDDDDNGEKRVSWKIDLSDAQMRDT</sequence>
<feature type="transmembrane region" description="Helical" evidence="2">
    <location>
        <begin position="163"/>
        <end position="185"/>
    </location>
</feature>
<feature type="transmembrane region" description="Helical" evidence="2">
    <location>
        <begin position="215"/>
        <end position="242"/>
    </location>
</feature>
<proteinExistence type="predicted"/>